<feature type="region of interest" description="Disordered" evidence="1">
    <location>
        <begin position="856"/>
        <end position="900"/>
    </location>
</feature>
<gene>
    <name evidence="2" type="ORF">OBBRIDRAFT_890135</name>
</gene>
<evidence type="ECO:0000313" key="2">
    <source>
        <dbReference type="EMBL" id="OCH86957.1"/>
    </source>
</evidence>
<evidence type="ECO:0000313" key="3">
    <source>
        <dbReference type="Proteomes" id="UP000250043"/>
    </source>
</evidence>
<reference evidence="2 3" key="1">
    <citation type="submission" date="2016-07" db="EMBL/GenBank/DDBJ databases">
        <title>Draft genome of the white-rot fungus Obba rivulosa 3A-2.</title>
        <authorList>
            <consortium name="DOE Joint Genome Institute"/>
            <person name="Miettinen O."/>
            <person name="Riley R."/>
            <person name="Acob R."/>
            <person name="Barry K."/>
            <person name="Cullen D."/>
            <person name="De Vries R."/>
            <person name="Hainaut M."/>
            <person name="Hatakka A."/>
            <person name="Henrissat B."/>
            <person name="Hilden K."/>
            <person name="Kuo R."/>
            <person name="Labutti K."/>
            <person name="Lipzen A."/>
            <person name="Makela M.R."/>
            <person name="Sandor L."/>
            <person name="Spatafora J.W."/>
            <person name="Grigoriev I.V."/>
            <person name="Hibbett D.S."/>
        </authorList>
    </citation>
    <scope>NUCLEOTIDE SEQUENCE [LARGE SCALE GENOMIC DNA]</scope>
    <source>
        <strain evidence="2 3">3A-2</strain>
    </source>
</reference>
<dbReference type="PANTHER" id="PTHR33266:SF1">
    <property type="entry name" value="F-BOX DOMAIN-CONTAINING PROTEIN"/>
    <property type="match status" value="1"/>
</dbReference>
<dbReference type="AlphaFoldDB" id="A0A8E2ARS3"/>
<dbReference type="PANTHER" id="PTHR33266">
    <property type="entry name" value="CHROMOSOME 15, WHOLE GENOME SHOTGUN SEQUENCE"/>
    <property type="match status" value="1"/>
</dbReference>
<organism evidence="2 3">
    <name type="scientific">Obba rivulosa</name>
    <dbReference type="NCBI Taxonomy" id="1052685"/>
    <lineage>
        <taxon>Eukaryota</taxon>
        <taxon>Fungi</taxon>
        <taxon>Dikarya</taxon>
        <taxon>Basidiomycota</taxon>
        <taxon>Agaricomycotina</taxon>
        <taxon>Agaricomycetes</taxon>
        <taxon>Polyporales</taxon>
        <taxon>Gelatoporiaceae</taxon>
        <taxon>Obba</taxon>
    </lineage>
</organism>
<protein>
    <submittedName>
        <fullName evidence="2">Uncharacterized protein</fullName>
    </submittedName>
</protein>
<feature type="compositionally biased region" description="Acidic residues" evidence="1">
    <location>
        <begin position="877"/>
        <end position="888"/>
    </location>
</feature>
<accession>A0A8E2ARS3</accession>
<evidence type="ECO:0000256" key="1">
    <source>
        <dbReference type="SAM" id="MobiDB-lite"/>
    </source>
</evidence>
<sequence length="982" mass="111368">MPTAHSSHVLTSSSLAGSKTSRFLDPDDLKPVPDKYSEEDHREWDKPILDQLLRYGAKPEHFQSSVDDSQTWLHEILRRTAFLYDPERIASDVVDGLCEHPEIRKLIAEGLESRSFRYIRCLKLFREQQSDESLDVIPDQSQEDQKTAMINAWKTQFRGKAYEVLLAYILLCCRDPDLFALLLPIIQSTGSGKSRMVYEYSLDHFVIPINLDSGEGSFPPPDVALRDWLQKETQKRFIQTIERNSSTVVVGFRPDGADTFYEAFLVSLFHHIQHIISSDIGALIANDPTVDQAAKDEALRNLPRTIAAQFSAYMSMGQSFETEGELRKGLYAKVIRTAQVISEEPVKIDPQTDEILYHVPVDEETTISYTLLDAARQLLETLIRRQTPNISKSDMQKILTGSEPVLTLTFDEARQMSEYVIAEDGTYWSRFTSLRRVLGKLRLLPIWSFFLSTTGPLNQFSPPVAIELLTSVKLGQRKLVKPFCALGLDTMVMEEDLFDEDNPIWTLSKVASIEYWVKLGRPYWAARYQNSIDEVESTIVRIAAQKLLMTTYINPTIMRNLTNSQKLAILASRLALQFNSIPMDPLTRVRGDEFEQVERHMRMCLAIDEGFLSLLTVAPSEPTVVEGAAWLMHQDGFESCSALHSIFSNMPSISKGDRGEFVAANILLEALDNCSFVNKIRERYIVPVVDFMKGLLRNGPFEVLMKSRASSGDGDETFEELFKDSKMYITHFIKIIDRKVLTQEMLLRCIVRGAAIICADCQDCVDLILPFIIKGERLIRTNVSLVAVQVKNNLSYRRNPHRSLFNKMDPTYRRMKIFPKDFALPVIRMVFALEAQLAENFSDETADTHGHNIIVLQPPQRSSSRIHKQGNEAADGPVEENGSDEDGPADGANAGVDEGPRENVTANQFKAFDLWCCGASSQTFATIRPEQDRIYRGLLEQVSKAQEITKIEDPMIREAIMSQYPGATSMDESWSRFIKIRK</sequence>
<dbReference type="Proteomes" id="UP000250043">
    <property type="component" value="Unassembled WGS sequence"/>
</dbReference>
<feature type="region of interest" description="Disordered" evidence="1">
    <location>
        <begin position="1"/>
        <end position="40"/>
    </location>
</feature>
<dbReference type="OrthoDB" id="2804161at2759"/>
<proteinExistence type="predicted"/>
<keyword evidence="3" id="KW-1185">Reference proteome</keyword>
<feature type="compositionally biased region" description="Polar residues" evidence="1">
    <location>
        <begin position="1"/>
        <end position="21"/>
    </location>
</feature>
<feature type="compositionally biased region" description="Basic and acidic residues" evidence="1">
    <location>
        <begin position="22"/>
        <end position="40"/>
    </location>
</feature>
<dbReference type="EMBL" id="KV722505">
    <property type="protein sequence ID" value="OCH86957.1"/>
    <property type="molecule type" value="Genomic_DNA"/>
</dbReference>
<name>A0A8E2ARS3_9APHY</name>